<feature type="compositionally biased region" description="Low complexity" evidence="3">
    <location>
        <begin position="46"/>
        <end position="65"/>
    </location>
</feature>
<evidence type="ECO:0000256" key="3">
    <source>
        <dbReference type="SAM" id="MobiDB-lite"/>
    </source>
</evidence>
<keyword evidence="4" id="KW-1133">Transmembrane helix</keyword>
<dbReference type="Proteomes" id="UP000265515">
    <property type="component" value="Unassembled WGS sequence"/>
</dbReference>
<feature type="transmembrane region" description="Helical" evidence="4">
    <location>
        <begin position="79"/>
        <end position="101"/>
    </location>
</feature>
<organism evidence="7 8">
    <name type="scientific">Chara braunii</name>
    <name type="common">Braun's stonewort</name>
    <dbReference type="NCBI Taxonomy" id="69332"/>
    <lineage>
        <taxon>Eukaryota</taxon>
        <taxon>Viridiplantae</taxon>
        <taxon>Streptophyta</taxon>
        <taxon>Charophyceae</taxon>
        <taxon>Charales</taxon>
        <taxon>Characeae</taxon>
        <taxon>Chara</taxon>
    </lineage>
</organism>
<dbReference type="PROSITE" id="PS50011">
    <property type="entry name" value="PROTEIN_KINASE_DOM"/>
    <property type="match status" value="1"/>
</dbReference>
<evidence type="ECO:0000256" key="1">
    <source>
        <dbReference type="ARBA" id="ARBA00022741"/>
    </source>
</evidence>
<evidence type="ECO:0000256" key="5">
    <source>
        <dbReference type="SAM" id="SignalP"/>
    </source>
</evidence>
<keyword evidence="5" id="KW-0732">Signal</keyword>
<keyword evidence="8" id="KW-1185">Reference proteome</keyword>
<dbReference type="Gene3D" id="1.10.510.10">
    <property type="entry name" value="Transferase(Phosphotransferase) domain 1"/>
    <property type="match status" value="1"/>
</dbReference>
<proteinExistence type="predicted"/>
<dbReference type="SUPFAM" id="SSF56112">
    <property type="entry name" value="Protein kinase-like (PK-like)"/>
    <property type="match status" value="1"/>
</dbReference>
<dbReference type="STRING" id="69332.A0A388LI67"/>
<dbReference type="PANTHER" id="PTHR47989:SF62">
    <property type="entry name" value="OS05G0423500 PROTEIN"/>
    <property type="match status" value="1"/>
</dbReference>
<dbReference type="GO" id="GO:0005524">
    <property type="term" value="F:ATP binding"/>
    <property type="evidence" value="ECO:0007669"/>
    <property type="project" value="UniProtKB-KW"/>
</dbReference>
<gene>
    <name evidence="7" type="ORF">CBR_g34204</name>
</gene>
<keyword evidence="4" id="KW-0472">Membrane</keyword>
<feature type="compositionally biased region" description="Polar residues" evidence="3">
    <location>
        <begin position="278"/>
        <end position="288"/>
    </location>
</feature>
<comment type="caution">
    <text evidence="7">The sequence shown here is derived from an EMBL/GenBank/DDBJ whole genome shotgun (WGS) entry which is preliminary data.</text>
</comment>
<dbReference type="AlphaFoldDB" id="A0A388LI67"/>
<feature type="region of interest" description="Disordered" evidence="3">
    <location>
        <begin position="35"/>
        <end position="70"/>
    </location>
</feature>
<dbReference type="PANTHER" id="PTHR47989">
    <property type="entry name" value="OS01G0750732 PROTEIN"/>
    <property type="match status" value="1"/>
</dbReference>
<name>A0A388LI67_CHABU</name>
<feature type="domain" description="Protein kinase" evidence="6">
    <location>
        <begin position="178"/>
        <end position="509"/>
    </location>
</feature>
<dbReference type="Pfam" id="PF07714">
    <property type="entry name" value="PK_Tyr_Ser-Thr"/>
    <property type="match status" value="1"/>
</dbReference>
<evidence type="ECO:0000256" key="4">
    <source>
        <dbReference type="SAM" id="Phobius"/>
    </source>
</evidence>
<keyword evidence="1" id="KW-0547">Nucleotide-binding</keyword>
<accession>A0A388LI67</accession>
<dbReference type="Gramene" id="GBG82024">
    <property type="protein sequence ID" value="GBG82024"/>
    <property type="gene ID" value="CBR_g34204"/>
</dbReference>
<feature type="chain" id="PRO_5017376995" description="Protein kinase domain-containing protein" evidence="5">
    <location>
        <begin position="30"/>
        <end position="534"/>
    </location>
</feature>
<evidence type="ECO:0000256" key="2">
    <source>
        <dbReference type="ARBA" id="ARBA00022840"/>
    </source>
</evidence>
<reference evidence="7 8" key="1">
    <citation type="journal article" date="2018" name="Cell">
        <title>The Chara Genome: Secondary Complexity and Implications for Plant Terrestrialization.</title>
        <authorList>
            <person name="Nishiyama T."/>
            <person name="Sakayama H."/>
            <person name="Vries J.D."/>
            <person name="Buschmann H."/>
            <person name="Saint-Marcoux D."/>
            <person name="Ullrich K.K."/>
            <person name="Haas F.B."/>
            <person name="Vanderstraeten L."/>
            <person name="Becker D."/>
            <person name="Lang D."/>
            <person name="Vosolsobe S."/>
            <person name="Rombauts S."/>
            <person name="Wilhelmsson P.K.I."/>
            <person name="Janitza P."/>
            <person name="Kern R."/>
            <person name="Heyl A."/>
            <person name="Rumpler F."/>
            <person name="Villalobos L.I.A.C."/>
            <person name="Clay J.M."/>
            <person name="Skokan R."/>
            <person name="Toyoda A."/>
            <person name="Suzuki Y."/>
            <person name="Kagoshima H."/>
            <person name="Schijlen E."/>
            <person name="Tajeshwar N."/>
            <person name="Catarino B."/>
            <person name="Hetherington A.J."/>
            <person name="Saltykova A."/>
            <person name="Bonnot C."/>
            <person name="Breuninger H."/>
            <person name="Symeonidi A."/>
            <person name="Radhakrishnan G.V."/>
            <person name="Van Nieuwerburgh F."/>
            <person name="Deforce D."/>
            <person name="Chang C."/>
            <person name="Karol K.G."/>
            <person name="Hedrich R."/>
            <person name="Ulvskov P."/>
            <person name="Glockner G."/>
            <person name="Delwiche C.F."/>
            <person name="Petrasek J."/>
            <person name="Van de Peer Y."/>
            <person name="Friml J."/>
            <person name="Beilby M."/>
            <person name="Dolan L."/>
            <person name="Kohara Y."/>
            <person name="Sugano S."/>
            <person name="Fujiyama A."/>
            <person name="Delaux P.-M."/>
            <person name="Quint M."/>
            <person name="TheiBen G."/>
            <person name="Hagemann M."/>
            <person name="Harholt J."/>
            <person name="Dunand C."/>
            <person name="Zachgo S."/>
            <person name="Langdale J."/>
            <person name="Maumus F."/>
            <person name="Straeten D.V.D."/>
            <person name="Gould S.B."/>
            <person name="Rensing S.A."/>
        </authorList>
    </citation>
    <scope>NUCLEOTIDE SEQUENCE [LARGE SCALE GENOMIC DNA]</scope>
    <source>
        <strain evidence="7 8">S276</strain>
    </source>
</reference>
<dbReference type="EMBL" id="BFEA01000394">
    <property type="protein sequence ID" value="GBG82024.1"/>
    <property type="molecule type" value="Genomic_DNA"/>
</dbReference>
<dbReference type="OrthoDB" id="3256376at2759"/>
<dbReference type="InterPro" id="IPR011009">
    <property type="entry name" value="Kinase-like_dom_sf"/>
</dbReference>
<protein>
    <recommendedName>
        <fullName evidence="6">Protein kinase domain-containing protein</fullName>
    </recommendedName>
</protein>
<feature type="region of interest" description="Disordered" evidence="3">
    <location>
        <begin position="278"/>
        <end position="299"/>
    </location>
</feature>
<dbReference type="PROSITE" id="PS00108">
    <property type="entry name" value="PROTEIN_KINASE_ST"/>
    <property type="match status" value="1"/>
</dbReference>
<evidence type="ECO:0000259" key="6">
    <source>
        <dbReference type="PROSITE" id="PS50011"/>
    </source>
</evidence>
<dbReference type="InterPro" id="IPR008271">
    <property type="entry name" value="Ser/Thr_kinase_AS"/>
</dbReference>
<feature type="region of interest" description="Disordered" evidence="3">
    <location>
        <begin position="509"/>
        <end position="534"/>
    </location>
</feature>
<evidence type="ECO:0000313" key="7">
    <source>
        <dbReference type="EMBL" id="GBG82024.1"/>
    </source>
</evidence>
<feature type="signal peptide" evidence="5">
    <location>
        <begin position="1"/>
        <end position="29"/>
    </location>
</feature>
<dbReference type="Gene3D" id="3.30.200.20">
    <property type="entry name" value="Phosphorylase Kinase, domain 1"/>
    <property type="match status" value="1"/>
</dbReference>
<keyword evidence="4" id="KW-0812">Transmembrane</keyword>
<dbReference type="SMART" id="SM00220">
    <property type="entry name" value="S_TKc"/>
    <property type="match status" value="1"/>
</dbReference>
<sequence>MASARLFLLVLGGTVCFLLLTLLCDSVLASKESKNESDKDEYGNYSTSPVSQQSQTPASSPSSSARPESDKRTVNMWKLALGVAGGVLITLLCVLGLWVMMRRKKMKTKKKESAGNTTMLDQEDTQSSDPKTKSSLSVLVSGGSSVSTGASAYGPISLEGIREIPLAEIKAATKNFSPQYLLAGKGGGFGEVYRAFMIVGGKSTEVAIKVMKGKLDDHNYRQFLAEIQILSQVRHRNLCMLLGYCIEEERCILLYPFITGGSLYDRLYGDEEVTTTAKQQNRQVTAPSVSVAEGDAEGGRKMREPLTWQERMSTAQQVATGLRYLHHEASTAILHRDIKSRNLLIEGKGKHLRAYVIDFGLAKPGAAGSEQGKTVQISGSQTILTLGVWGTPGYIAPEYAHQMHLTTKNDVYAFGVVLLELVTGKRAVLIMEEGVWVTLVAWWRQWVTNGTLTKENLAEITDPRISQNLSKQEWEMVHRFAMLAHRCTSDLSYQRPSMVEVMEEIGGILKESQPAPNRRPKGEATTPTSPSASP</sequence>
<dbReference type="InterPro" id="IPR000719">
    <property type="entry name" value="Prot_kinase_dom"/>
</dbReference>
<dbReference type="InterPro" id="IPR001245">
    <property type="entry name" value="Ser-Thr/Tyr_kinase_cat_dom"/>
</dbReference>
<feature type="region of interest" description="Disordered" evidence="3">
    <location>
        <begin position="109"/>
        <end position="134"/>
    </location>
</feature>
<keyword evidence="2" id="KW-0067">ATP-binding</keyword>
<feature type="compositionally biased region" description="Polar residues" evidence="3">
    <location>
        <begin position="525"/>
        <end position="534"/>
    </location>
</feature>
<dbReference type="GO" id="GO:0004672">
    <property type="term" value="F:protein kinase activity"/>
    <property type="evidence" value="ECO:0007669"/>
    <property type="project" value="InterPro"/>
</dbReference>
<evidence type="ECO:0000313" key="8">
    <source>
        <dbReference type="Proteomes" id="UP000265515"/>
    </source>
</evidence>